<keyword evidence="3" id="KW-0067">ATP-binding</keyword>
<dbReference type="Gene3D" id="3.40.50.300">
    <property type="entry name" value="P-loop containing nucleotide triphosphate hydrolases"/>
    <property type="match status" value="2"/>
</dbReference>
<gene>
    <name evidence="6" type="ORF">METZ01_LOCUS403698</name>
</gene>
<dbReference type="EMBL" id="UINC01155152">
    <property type="protein sequence ID" value="SVD50844.1"/>
    <property type="molecule type" value="Genomic_DNA"/>
</dbReference>
<keyword evidence="2" id="KW-0547">Nucleotide-binding</keyword>
<dbReference type="PANTHER" id="PTHR19211">
    <property type="entry name" value="ATP-BINDING TRANSPORT PROTEIN-RELATED"/>
    <property type="match status" value="1"/>
</dbReference>
<dbReference type="AlphaFoldDB" id="A0A382VWJ2"/>
<feature type="non-terminal residue" evidence="6">
    <location>
        <position position="281"/>
    </location>
</feature>
<evidence type="ECO:0000256" key="1">
    <source>
        <dbReference type="ARBA" id="ARBA00022737"/>
    </source>
</evidence>
<accession>A0A382VWJ2</accession>
<feature type="domain" description="ABC transporter" evidence="4">
    <location>
        <begin position="173"/>
        <end position="281"/>
    </location>
</feature>
<evidence type="ECO:0000313" key="6">
    <source>
        <dbReference type="EMBL" id="SVD50844.1"/>
    </source>
</evidence>
<dbReference type="InterPro" id="IPR003439">
    <property type="entry name" value="ABC_transporter-like_ATP-bd"/>
</dbReference>
<dbReference type="InterPro" id="IPR032781">
    <property type="entry name" value="ABC_tran_Xtn"/>
</dbReference>
<protein>
    <recommendedName>
        <fullName evidence="7">ABC transporter domain-containing protein</fullName>
    </recommendedName>
</protein>
<keyword evidence="1" id="KW-0677">Repeat</keyword>
<proteinExistence type="predicted"/>
<evidence type="ECO:0000256" key="3">
    <source>
        <dbReference type="ARBA" id="ARBA00022840"/>
    </source>
</evidence>
<dbReference type="PANTHER" id="PTHR19211:SF14">
    <property type="entry name" value="ATP-BINDING CASSETTE SUB-FAMILY F MEMBER 1"/>
    <property type="match status" value="1"/>
</dbReference>
<feature type="domain" description="ABC-transporter extension" evidence="5">
    <location>
        <begin position="60"/>
        <end position="135"/>
    </location>
</feature>
<sequence>AELSRLLVLKPEILLLDEPTNHLDLPAIIWLENFLRTTKCTIILVSHDIEFLDKNITRIFDISQNTINDFKGNYSKYIIFREKEIERQIRQKKNQDRYIKQTNMLIDKFRYKKNKASFAQTLIKRLEKMEKIEIDAFDISSINFQFPPPLHCGKIIFQSKMLKKTFGENIVFHDLDLDIYNGDRIAFVGKNGCGKTTLTRIINGELECEGYFKKGEKVIINYFAQNQNELLDPNMTIIEYIESIPTEKSVSQLRGLLGSFLFSGDSIYKNIKVLSGGEKAR</sequence>
<dbReference type="Pfam" id="PF12848">
    <property type="entry name" value="ABC_tran_Xtn"/>
    <property type="match status" value="1"/>
</dbReference>
<dbReference type="GO" id="GO:0016887">
    <property type="term" value="F:ATP hydrolysis activity"/>
    <property type="evidence" value="ECO:0007669"/>
    <property type="project" value="InterPro"/>
</dbReference>
<dbReference type="InterPro" id="IPR050611">
    <property type="entry name" value="ABCF"/>
</dbReference>
<dbReference type="InterPro" id="IPR027417">
    <property type="entry name" value="P-loop_NTPase"/>
</dbReference>
<name>A0A382VWJ2_9ZZZZ</name>
<evidence type="ECO:0000259" key="4">
    <source>
        <dbReference type="Pfam" id="PF00005"/>
    </source>
</evidence>
<evidence type="ECO:0008006" key="7">
    <source>
        <dbReference type="Google" id="ProtNLM"/>
    </source>
</evidence>
<organism evidence="6">
    <name type="scientific">marine metagenome</name>
    <dbReference type="NCBI Taxonomy" id="408172"/>
    <lineage>
        <taxon>unclassified sequences</taxon>
        <taxon>metagenomes</taxon>
        <taxon>ecological metagenomes</taxon>
    </lineage>
</organism>
<dbReference type="SUPFAM" id="SSF52540">
    <property type="entry name" value="P-loop containing nucleoside triphosphate hydrolases"/>
    <property type="match status" value="2"/>
</dbReference>
<evidence type="ECO:0000259" key="5">
    <source>
        <dbReference type="Pfam" id="PF12848"/>
    </source>
</evidence>
<feature type="non-terminal residue" evidence="6">
    <location>
        <position position="1"/>
    </location>
</feature>
<reference evidence="6" key="1">
    <citation type="submission" date="2018-05" db="EMBL/GenBank/DDBJ databases">
        <authorList>
            <person name="Lanie J.A."/>
            <person name="Ng W.-L."/>
            <person name="Kazmierczak K.M."/>
            <person name="Andrzejewski T.M."/>
            <person name="Davidsen T.M."/>
            <person name="Wayne K.J."/>
            <person name="Tettelin H."/>
            <person name="Glass J.I."/>
            <person name="Rusch D."/>
            <person name="Podicherti R."/>
            <person name="Tsui H.-C.T."/>
            <person name="Winkler M.E."/>
        </authorList>
    </citation>
    <scope>NUCLEOTIDE SEQUENCE</scope>
</reference>
<evidence type="ECO:0000256" key="2">
    <source>
        <dbReference type="ARBA" id="ARBA00022741"/>
    </source>
</evidence>
<dbReference type="Pfam" id="PF00005">
    <property type="entry name" value="ABC_tran"/>
    <property type="match status" value="1"/>
</dbReference>
<dbReference type="GO" id="GO:0005524">
    <property type="term" value="F:ATP binding"/>
    <property type="evidence" value="ECO:0007669"/>
    <property type="project" value="UniProtKB-KW"/>
</dbReference>